<dbReference type="Proteomes" id="UP000606974">
    <property type="component" value="Unassembled WGS sequence"/>
</dbReference>
<comment type="caution">
    <text evidence="2">The sequence shown here is derived from an EMBL/GenBank/DDBJ whole genome shotgun (WGS) entry which is preliminary data.</text>
</comment>
<accession>A0A8H7A9X6</accession>
<proteinExistence type="predicted"/>
<name>A0A8H7A9X6_9EURO</name>
<protein>
    <submittedName>
        <fullName evidence="2">Uncharacterized protein</fullName>
    </submittedName>
</protein>
<gene>
    <name evidence="2" type="ORF">GJ744_001092</name>
</gene>
<reference evidence="2" key="1">
    <citation type="submission" date="2020-02" db="EMBL/GenBank/DDBJ databases">
        <authorList>
            <person name="Palmer J.M."/>
        </authorList>
    </citation>
    <scope>NUCLEOTIDE SEQUENCE</scope>
    <source>
        <strain evidence="2">EPUS1.4</strain>
        <tissue evidence="2">Thallus</tissue>
    </source>
</reference>
<feature type="region of interest" description="Disordered" evidence="1">
    <location>
        <begin position="1"/>
        <end position="67"/>
    </location>
</feature>
<organism evidence="2 3">
    <name type="scientific">Endocarpon pusillum</name>
    <dbReference type="NCBI Taxonomy" id="364733"/>
    <lineage>
        <taxon>Eukaryota</taxon>
        <taxon>Fungi</taxon>
        <taxon>Dikarya</taxon>
        <taxon>Ascomycota</taxon>
        <taxon>Pezizomycotina</taxon>
        <taxon>Eurotiomycetes</taxon>
        <taxon>Chaetothyriomycetidae</taxon>
        <taxon>Verrucariales</taxon>
        <taxon>Verrucariaceae</taxon>
        <taxon>Endocarpon</taxon>
    </lineage>
</organism>
<evidence type="ECO:0000313" key="3">
    <source>
        <dbReference type="Proteomes" id="UP000606974"/>
    </source>
</evidence>
<dbReference type="AlphaFoldDB" id="A0A8H7A9X6"/>
<keyword evidence="3" id="KW-1185">Reference proteome</keyword>
<evidence type="ECO:0000256" key="1">
    <source>
        <dbReference type="SAM" id="MobiDB-lite"/>
    </source>
</evidence>
<feature type="compositionally biased region" description="Polar residues" evidence="1">
    <location>
        <begin position="44"/>
        <end position="67"/>
    </location>
</feature>
<evidence type="ECO:0000313" key="2">
    <source>
        <dbReference type="EMBL" id="KAF7505305.1"/>
    </source>
</evidence>
<dbReference type="EMBL" id="JAACFV010000113">
    <property type="protein sequence ID" value="KAF7505305.1"/>
    <property type="molecule type" value="Genomic_DNA"/>
</dbReference>
<sequence>MVHKTHQEEISGPSDKANDATLARDLPRPKRKLILSRKARENESQNQTFEVHSDSATINPDPSSTST</sequence>